<dbReference type="EMBL" id="JBAFSM010000028">
    <property type="protein sequence ID" value="MEG3438407.1"/>
    <property type="molecule type" value="Genomic_DNA"/>
</dbReference>
<dbReference type="GO" id="GO:0003676">
    <property type="term" value="F:nucleic acid binding"/>
    <property type="evidence" value="ECO:0007669"/>
    <property type="project" value="InterPro"/>
</dbReference>
<dbReference type="RefSeq" id="WP_332865887.1">
    <property type="nucleotide sequence ID" value="NZ_JBAFSM010000028.1"/>
</dbReference>
<reference evidence="1 2" key="1">
    <citation type="submission" date="2024-01" db="EMBL/GenBank/DDBJ databases">
        <title>Genomic insights into the taxonomy and metabolism of the cyanobacterium Pannus brasiliensis CCIBt3594.</title>
        <authorList>
            <person name="Machado M."/>
            <person name="Botero N.B."/>
            <person name="Andreote A.P.D."/>
            <person name="Feitosa A.M.T."/>
            <person name="Popin R."/>
            <person name="Sivonen K."/>
            <person name="Fiore M.F."/>
        </authorList>
    </citation>
    <scope>NUCLEOTIDE SEQUENCE [LARGE SCALE GENOMIC DNA]</scope>
    <source>
        <strain evidence="1 2">CCIBt3594</strain>
    </source>
</reference>
<accession>A0AAW9QKT7</accession>
<evidence type="ECO:0000313" key="2">
    <source>
        <dbReference type="Proteomes" id="UP001328733"/>
    </source>
</evidence>
<organism evidence="1 2">
    <name type="scientific">Pannus brasiliensis CCIBt3594</name>
    <dbReference type="NCBI Taxonomy" id="1427578"/>
    <lineage>
        <taxon>Bacteria</taxon>
        <taxon>Bacillati</taxon>
        <taxon>Cyanobacteriota</taxon>
        <taxon>Cyanophyceae</taxon>
        <taxon>Oscillatoriophycideae</taxon>
        <taxon>Chroococcales</taxon>
        <taxon>Microcystaceae</taxon>
        <taxon>Pannus</taxon>
    </lineage>
</organism>
<dbReference type="Proteomes" id="UP001328733">
    <property type="component" value="Unassembled WGS sequence"/>
</dbReference>
<dbReference type="InterPro" id="IPR036397">
    <property type="entry name" value="RNaseH_sf"/>
</dbReference>
<evidence type="ECO:0000313" key="1">
    <source>
        <dbReference type="EMBL" id="MEG3438407.1"/>
    </source>
</evidence>
<dbReference type="Gene3D" id="3.30.420.10">
    <property type="entry name" value="Ribonuclease H-like superfamily/Ribonuclease H"/>
    <property type="match status" value="1"/>
</dbReference>
<dbReference type="AlphaFoldDB" id="A0AAW9QKT7"/>
<dbReference type="SUPFAM" id="SSF53098">
    <property type="entry name" value="Ribonuclease H-like"/>
    <property type="match status" value="1"/>
</dbReference>
<proteinExistence type="predicted"/>
<dbReference type="InterPro" id="IPR012337">
    <property type="entry name" value="RNaseH-like_sf"/>
</dbReference>
<dbReference type="CDD" id="cd04659">
    <property type="entry name" value="Piwi_piwi-like_ProArk"/>
    <property type="match status" value="1"/>
</dbReference>
<keyword evidence="2" id="KW-1185">Reference proteome</keyword>
<protein>
    <recommendedName>
        <fullName evidence="3">Piwi domain-containing protein</fullName>
    </recommendedName>
</protein>
<evidence type="ECO:0008006" key="3">
    <source>
        <dbReference type="Google" id="ProtNLM"/>
    </source>
</evidence>
<gene>
    <name evidence="1" type="ORF">V0288_14850</name>
</gene>
<sequence>MKLSLLEEPLLEFAQGNHICPRYGITDYHVYDSQKFPRRDSIFIGGIGTSANIEKFSAWIEKCSFYIPSIAKTKNDKLSLWMDFCGFNVDSGFQSKLITEETICRNLSNSDVKEIIAIEDWNTRVERAVDLYYNQIKFLAQNRQVDVIACIISSDLYKMLVQEKIATAEERLEDDRPEDLVEINFRRLLKAKSMHLNKPLQIIKEITLESNTKDQHDDATKAWNMCTAIYYKSSPSAIPWKLIKNENKPSSCFIGISFYRSRDRKILNTSLAQLFDELGNSVILRGNPVDIDKNDRQPHLKAEQAFDLLKQALYEYEVAMSHSPGRLVIHKTSKYNPEEIEGLKQAAKEARIKTVDFITILDTNLNLFRKGEYPPYRGTHIELDKENHLLYTRGSVKHYQTYTGLYIPQPLEIRIVESDESPTTICQEILALTKMNWNNTQFDGKYPITISCSRNVGQVMKYLDRQEDPKPQIGYAFYM</sequence>
<comment type="caution">
    <text evidence="1">The sequence shown here is derived from an EMBL/GenBank/DDBJ whole genome shotgun (WGS) entry which is preliminary data.</text>
</comment>
<name>A0AAW9QKT7_9CHRO</name>